<feature type="region of interest" description="Disordered" evidence="6">
    <location>
        <begin position="1"/>
        <end position="46"/>
    </location>
</feature>
<dbReference type="InterPro" id="IPR041469">
    <property type="entry name" value="Subtilisin-like_FN3"/>
</dbReference>
<dbReference type="Pfam" id="PF00082">
    <property type="entry name" value="Peptidase_S8"/>
    <property type="match status" value="1"/>
</dbReference>
<dbReference type="Pfam" id="PF02225">
    <property type="entry name" value="PA"/>
    <property type="match status" value="1"/>
</dbReference>
<evidence type="ECO:0000256" key="5">
    <source>
        <dbReference type="PROSITE-ProRule" id="PRU01240"/>
    </source>
</evidence>
<sequence length="1045" mass="106365">MSASTPAQPARPGPTGQQPGATSQPGSTGQQPGQPVASGHHPLRRTPSGKRIAATAVAAAALLVGLVGQPAAARTASDGTATPAPMQDAVKPSSTGVYLVQLDAEPVAEYDGGVKGLASTKVAPGGKLKRDNTGVRAYVSHLARERADVLRSAKGVRKLYDYDYTYAGFAARMTHDEAVKIAKQDGVKSVEPSEPQHQDTVDTPRFLGLSGKGGAWAQAGGIDKAGDGVIIGVIDSGFTPERASFAPLKTTSKSDALIASKWKGTCQVGVEEPVTCNNKVIGARYFDAGIGDRPIPEEYRSPRDYGGHGTHTASTAGGNFGVPMTVLGKNYGNGSGIAPHARLAIYKVLWAVDQTGGGSGTDADIVAAIDQAVADGVDVINYSISGSGSTYVNATGLAFLRAARAGVFVSTSAGNTGPGVSTVGKTYPWVTTVANGTHDRDVKNTVTLGNGKVYTGAGISSGTANAPIALSKDVKLATATDGDATLCLPNTLDPAKAAGKIVVCDRGVSARVDKSLQVKNAGGIGMVLVNPAASSLDADMHSVPTVHLDHVTGAELKAYAAVAGGTAKIGDAQAVRVNAPMVSSTSSRGPSIAGGGDLLKPDIMAPGTNVLAATSPFGASGGQYAFFSGTSMAAPHIAGAAAILKGKFPTWSPMAIKSALLTTGTTLDASGQPIKNDSGTPGTPFGYGAGLVQPKKAMDPGLVYDSGYTDWSKFVCGSGQVPASHQLCAEGSIDASDLNYPTIALGDLAGRQTVKRTVKNVGKYAEVYFPKVEGLTGIKVTVSPRMLVVLPGRTASYQVTFEHTGAPLEQYSFGKLHWYSGKHTVTSTLAVRPLTVKAPVQVSGTGTSGSVQVPITSGYTGTLSTTVTGLTASTISQAELKNPASVSFPTANPQVNDHVAKFTVVVPAGAKYARFSTFDADYPANTDIDVFVYKTGTTTLLGGSTGGSAEEEVNLVSPAAGSYDVYVDLYAGANPQAVSLHHWALSGPPAGNLTATPASQPVTVAGSTSVTAAWSGLDVGKHYLGHLAYSDGGSGSGSTVVRVDS</sequence>
<dbReference type="CDD" id="cd02120">
    <property type="entry name" value="PA_subtilisin_like"/>
    <property type="match status" value="1"/>
</dbReference>
<evidence type="ECO:0000256" key="4">
    <source>
        <dbReference type="ARBA" id="ARBA00022825"/>
    </source>
</evidence>
<dbReference type="EC" id="3.4.-.-" evidence="11"/>
<dbReference type="SUPFAM" id="SSF52743">
    <property type="entry name" value="Subtilisin-like"/>
    <property type="match status" value="1"/>
</dbReference>
<keyword evidence="2 5" id="KW-0645">Protease</keyword>
<dbReference type="Pfam" id="PF17766">
    <property type="entry name" value="fn3_6"/>
    <property type="match status" value="1"/>
</dbReference>
<dbReference type="Gene3D" id="2.60.40.2310">
    <property type="match status" value="1"/>
</dbReference>
<evidence type="ECO:0000259" key="9">
    <source>
        <dbReference type="Pfam" id="PF05922"/>
    </source>
</evidence>
<dbReference type="Gene3D" id="3.50.30.30">
    <property type="match status" value="1"/>
</dbReference>
<dbReference type="Proteomes" id="UP001589890">
    <property type="component" value="Unassembled WGS sequence"/>
</dbReference>
<evidence type="ECO:0000256" key="2">
    <source>
        <dbReference type="ARBA" id="ARBA00022670"/>
    </source>
</evidence>
<name>A0ABV6QDE7_9ACTN</name>
<dbReference type="Gene3D" id="3.40.50.200">
    <property type="entry name" value="Peptidase S8/S53 domain"/>
    <property type="match status" value="1"/>
</dbReference>
<dbReference type="InterPro" id="IPR023828">
    <property type="entry name" value="Peptidase_S8_Ser-AS"/>
</dbReference>
<feature type="domain" description="Subtilisin-like protease fibronectin type-III" evidence="10">
    <location>
        <begin position="737"/>
        <end position="831"/>
    </location>
</feature>
<dbReference type="InterPro" id="IPR003137">
    <property type="entry name" value="PA_domain"/>
</dbReference>
<proteinExistence type="inferred from homology"/>
<feature type="active site" description="Charge relay system" evidence="5">
    <location>
        <position position="235"/>
    </location>
</feature>
<dbReference type="InterPro" id="IPR034197">
    <property type="entry name" value="Peptidases_S8_3"/>
</dbReference>
<evidence type="ECO:0000259" key="8">
    <source>
        <dbReference type="Pfam" id="PF02225"/>
    </source>
</evidence>
<organism evidence="11 12">
    <name type="scientific">Kribbella deserti</name>
    <dbReference type="NCBI Taxonomy" id="1926257"/>
    <lineage>
        <taxon>Bacteria</taxon>
        <taxon>Bacillati</taxon>
        <taxon>Actinomycetota</taxon>
        <taxon>Actinomycetes</taxon>
        <taxon>Propionibacteriales</taxon>
        <taxon>Kribbellaceae</taxon>
        <taxon>Kribbella</taxon>
    </lineage>
</organism>
<keyword evidence="12" id="KW-1185">Reference proteome</keyword>
<comment type="caution">
    <text evidence="11">The sequence shown here is derived from an EMBL/GenBank/DDBJ whole genome shotgun (WGS) entry which is preliminary data.</text>
</comment>
<dbReference type="PROSITE" id="PS51892">
    <property type="entry name" value="SUBTILASE"/>
    <property type="match status" value="1"/>
</dbReference>
<comment type="similarity">
    <text evidence="1 5">Belongs to the peptidase S8 family.</text>
</comment>
<dbReference type="InterPro" id="IPR000209">
    <property type="entry name" value="Peptidase_S8/S53_dom"/>
</dbReference>
<dbReference type="GO" id="GO:0016787">
    <property type="term" value="F:hydrolase activity"/>
    <property type="evidence" value="ECO:0007669"/>
    <property type="project" value="UniProtKB-KW"/>
</dbReference>
<dbReference type="Gene3D" id="3.30.70.80">
    <property type="entry name" value="Peptidase S8 propeptide/proteinase inhibitor I9"/>
    <property type="match status" value="1"/>
</dbReference>
<protein>
    <submittedName>
        <fullName evidence="11">S8 family peptidase</fullName>
        <ecNumber evidence="11">3.4.-.-</ecNumber>
    </submittedName>
</protein>
<evidence type="ECO:0000256" key="1">
    <source>
        <dbReference type="ARBA" id="ARBA00011073"/>
    </source>
</evidence>
<dbReference type="InterPro" id="IPR037045">
    <property type="entry name" value="S8pro/Inhibitor_I9_sf"/>
</dbReference>
<evidence type="ECO:0000256" key="6">
    <source>
        <dbReference type="SAM" id="MobiDB-lite"/>
    </source>
</evidence>
<accession>A0ABV6QDE7</accession>
<dbReference type="Gene3D" id="2.60.120.380">
    <property type="match status" value="1"/>
</dbReference>
<dbReference type="PANTHER" id="PTHR10795">
    <property type="entry name" value="PROPROTEIN CONVERTASE SUBTILISIN/KEXIN"/>
    <property type="match status" value="1"/>
</dbReference>
<dbReference type="PRINTS" id="PR00723">
    <property type="entry name" value="SUBTILISIN"/>
</dbReference>
<evidence type="ECO:0000259" key="7">
    <source>
        <dbReference type="Pfam" id="PF00082"/>
    </source>
</evidence>
<feature type="active site" description="Charge relay system" evidence="5">
    <location>
        <position position="631"/>
    </location>
</feature>
<evidence type="ECO:0000313" key="11">
    <source>
        <dbReference type="EMBL" id="MFC0622670.1"/>
    </source>
</evidence>
<dbReference type="PROSITE" id="PS00138">
    <property type="entry name" value="SUBTILASE_SER"/>
    <property type="match status" value="1"/>
</dbReference>
<dbReference type="Pfam" id="PF05922">
    <property type="entry name" value="Inhibitor_I9"/>
    <property type="match status" value="1"/>
</dbReference>
<feature type="active site" description="Charge relay system" evidence="5">
    <location>
        <position position="308"/>
    </location>
</feature>
<dbReference type="InterPro" id="IPR015500">
    <property type="entry name" value="Peptidase_S8_subtilisin-rel"/>
</dbReference>
<evidence type="ECO:0000256" key="3">
    <source>
        <dbReference type="ARBA" id="ARBA00022801"/>
    </source>
</evidence>
<dbReference type="RefSeq" id="WP_380043348.1">
    <property type="nucleotide sequence ID" value="NZ_JBHLTC010000001.1"/>
</dbReference>
<feature type="compositionally biased region" description="Low complexity" evidence="6">
    <location>
        <begin position="22"/>
        <end position="35"/>
    </location>
</feature>
<feature type="domain" description="Inhibitor I9" evidence="9">
    <location>
        <begin position="144"/>
        <end position="195"/>
    </location>
</feature>
<dbReference type="InterPro" id="IPR045051">
    <property type="entry name" value="SBT"/>
</dbReference>
<keyword evidence="3 5" id="KW-0378">Hydrolase</keyword>
<feature type="domain" description="PA" evidence="8">
    <location>
        <begin position="484"/>
        <end position="556"/>
    </location>
</feature>
<dbReference type="InterPro" id="IPR010259">
    <property type="entry name" value="S8pro/Inhibitor_I9"/>
</dbReference>
<evidence type="ECO:0000313" key="12">
    <source>
        <dbReference type="Proteomes" id="UP001589890"/>
    </source>
</evidence>
<dbReference type="EMBL" id="JBHLTC010000001">
    <property type="protein sequence ID" value="MFC0622670.1"/>
    <property type="molecule type" value="Genomic_DNA"/>
</dbReference>
<keyword evidence="4 5" id="KW-0720">Serine protease</keyword>
<dbReference type="CDD" id="cd04852">
    <property type="entry name" value="Peptidases_S8_3"/>
    <property type="match status" value="1"/>
</dbReference>
<evidence type="ECO:0000259" key="10">
    <source>
        <dbReference type="Pfam" id="PF17766"/>
    </source>
</evidence>
<feature type="domain" description="Peptidase S8/S53" evidence="7">
    <location>
        <begin position="226"/>
        <end position="690"/>
    </location>
</feature>
<gene>
    <name evidence="11" type="ORF">ACFFGN_01260</name>
</gene>
<reference evidence="11 12" key="1">
    <citation type="submission" date="2024-09" db="EMBL/GenBank/DDBJ databases">
        <authorList>
            <person name="Sun Q."/>
            <person name="Mori K."/>
        </authorList>
    </citation>
    <scope>NUCLEOTIDE SEQUENCE [LARGE SCALE GENOMIC DNA]</scope>
    <source>
        <strain evidence="11 12">CGMCC 1.15906</strain>
    </source>
</reference>
<dbReference type="InterPro" id="IPR036852">
    <property type="entry name" value="Peptidase_S8/S53_dom_sf"/>
</dbReference>